<dbReference type="STRING" id="321146.A0A139H439"/>
<sequence length="468" mass="51887">MWNISAWLDDCENTQPVEAQGTKRKRDGDIASTEKRPRLALMDANTITARKGARKSPRKHKSPPISIFEDDAAVAAAVRPPPPSTPRARSMPGAAASGGRMGDAMLGAEEETPRNRPAERFQTVHFPAPRQPDSVSQSSRSSAYTSRSKSPVKDMVDLQMADAPIFQLARWETPLPKCLHPLIHALEDIADGNGVVPAIAKEATESEGGRFRPRWEAESPHPSDERDMMDLLDIAKDARQLESSNQAEAAWNSEAHSPILRVALRSSHGRVTHFNITQARPIPEFLPTRGPRSAEARLVDYAIAVTPNPDEERHITHLLRKEPDYRSTISQSRATALRTHPVAISIETKADFGSTSEAKNQLGVWAYAHLQRMRTLLGPEEDVPPGEESIMAVHPIIYVQQHDWIMALMVARKGGTEFAEIDLKLRIGGTGSLLELWKLRASLRCLGRWAEEQYWPAMYEKIKAACAG</sequence>
<dbReference type="AlphaFoldDB" id="A0A139H439"/>
<dbReference type="Proteomes" id="UP000070133">
    <property type="component" value="Unassembled WGS sequence"/>
</dbReference>
<comment type="caution">
    <text evidence="3">The sequence shown here is derived from an EMBL/GenBank/DDBJ whole genome shotgun (WGS) entry which is preliminary data.</text>
</comment>
<dbReference type="OrthoDB" id="3643849at2759"/>
<dbReference type="Pfam" id="PF20516">
    <property type="entry name" value="PDDEXK_12"/>
    <property type="match status" value="1"/>
</dbReference>
<keyword evidence="4" id="KW-1185">Reference proteome</keyword>
<name>A0A139H439_9PEZI</name>
<evidence type="ECO:0000313" key="3">
    <source>
        <dbReference type="EMBL" id="KXS97227.1"/>
    </source>
</evidence>
<proteinExistence type="predicted"/>
<organism evidence="3 4">
    <name type="scientific">Pseudocercospora eumusae</name>
    <dbReference type="NCBI Taxonomy" id="321146"/>
    <lineage>
        <taxon>Eukaryota</taxon>
        <taxon>Fungi</taxon>
        <taxon>Dikarya</taxon>
        <taxon>Ascomycota</taxon>
        <taxon>Pezizomycotina</taxon>
        <taxon>Dothideomycetes</taxon>
        <taxon>Dothideomycetidae</taxon>
        <taxon>Mycosphaerellales</taxon>
        <taxon>Mycosphaerellaceae</taxon>
        <taxon>Pseudocercospora</taxon>
    </lineage>
</organism>
<feature type="region of interest" description="Disordered" evidence="1">
    <location>
        <begin position="1"/>
        <end position="151"/>
    </location>
</feature>
<evidence type="ECO:0000256" key="1">
    <source>
        <dbReference type="SAM" id="MobiDB-lite"/>
    </source>
</evidence>
<feature type="domain" description="PD-(D/E)XK nuclease-like" evidence="2">
    <location>
        <begin position="206"/>
        <end position="455"/>
    </location>
</feature>
<dbReference type="InterPro" id="IPR046797">
    <property type="entry name" value="PDDEXK_12"/>
</dbReference>
<feature type="compositionally biased region" description="Basic and acidic residues" evidence="1">
    <location>
        <begin position="26"/>
        <end position="37"/>
    </location>
</feature>
<evidence type="ECO:0000313" key="4">
    <source>
        <dbReference type="Proteomes" id="UP000070133"/>
    </source>
</evidence>
<feature type="compositionally biased region" description="Basic residues" evidence="1">
    <location>
        <begin position="51"/>
        <end position="62"/>
    </location>
</feature>
<dbReference type="EMBL" id="LFZN01000149">
    <property type="protein sequence ID" value="KXS97227.1"/>
    <property type="molecule type" value="Genomic_DNA"/>
</dbReference>
<gene>
    <name evidence="3" type="ORF">AC578_2841</name>
</gene>
<reference evidence="3 4" key="1">
    <citation type="submission" date="2015-07" db="EMBL/GenBank/DDBJ databases">
        <title>Comparative genomics of the Sigatoka disease complex on banana suggests a link between parallel evolutionary changes in Pseudocercospora fijiensis and Pseudocercospora eumusae and increased virulence on the banana host.</title>
        <authorList>
            <person name="Chang T.-C."/>
            <person name="Salvucci A."/>
            <person name="Crous P.W."/>
            <person name="Stergiopoulos I."/>
        </authorList>
    </citation>
    <scope>NUCLEOTIDE SEQUENCE [LARGE SCALE GENOMIC DNA]</scope>
    <source>
        <strain evidence="3 4">CBS 114824</strain>
    </source>
</reference>
<accession>A0A139H439</accession>
<evidence type="ECO:0000259" key="2">
    <source>
        <dbReference type="Pfam" id="PF20516"/>
    </source>
</evidence>
<feature type="region of interest" description="Disordered" evidence="1">
    <location>
        <begin position="204"/>
        <end position="226"/>
    </location>
</feature>
<feature type="compositionally biased region" description="Low complexity" evidence="1">
    <location>
        <begin position="134"/>
        <end position="149"/>
    </location>
</feature>
<protein>
    <recommendedName>
        <fullName evidence="2">PD-(D/E)XK nuclease-like domain-containing protein</fullName>
    </recommendedName>
</protein>